<feature type="domain" description="DUF1835" evidence="1">
    <location>
        <begin position="11"/>
        <end position="64"/>
    </location>
</feature>
<dbReference type="EMBL" id="CP129013">
    <property type="protein sequence ID" value="WLR42494.1"/>
    <property type="molecule type" value="Genomic_DNA"/>
</dbReference>
<accession>A0ABY9JUM4</accession>
<reference evidence="3 4" key="1">
    <citation type="submission" date="2023-06" db="EMBL/GenBank/DDBJ databases">
        <title>Five Gram-positive bacteria isolated from mangrove sediments in Shenzhen, Guangdong, China.</title>
        <authorList>
            <person name="Yu S."/>
            <person name="Zheng W."/>
            <person name="Huang Y."/>
        </authorList>
    </citation>
    <scope>NUCLEOTIDE SEQUENCE [LARGE SCALE GENOMIC DNA]</scope>
    <source>
        <strain evidence="3 4">SaN35-3</strain>
    </source>
</reference>
<name>A0ABY9JUM4_9BACI</name>
<sequence length="230" mass="27793">MDYEKDYMYQYLYKWDNLVETLSRISESSQVVIWVSDNANEQTGIRYVLYLLKNKDCPIFVLNMNELYKQHFKGERNMITSGQIKREELEVLYREIENNEPLSSHERKDLEKQWGELSEKQKVLRIWRSNQIIDVDENYFDMIIIKKAQDLYIEHGIIGFMHASRLIGVVIEEIIDKHKQYIDFNYLNYRLRELISKEVFERKDALNSLMDCRINYLVKLAKCYFQKGED</sequence>
<gene>
    <name evidence="3" type="ORF">LC087_17635</name>
</gene>
<dbReference type="Pfam" id="PF08874">
    <property type="entry name" value="DUF1835"/>
    <property type="match status" value="1"/>
</dbReference>
<feature type="domain" description="DUF3658" evidence="2">
    <location>
        <begin position="96"/>
        <end position="209"/>
    </location>
</feature>
<organism evidence="3 4">
    <name type="scientific">Bacillus carboniphilus</name>
    <dbReference type="NCBI Taxonomy" id="86663"/>
    <lineage>
        <taxon>Bacteria</taxon>
        <taxon>Bacillati</taxon>
        <taxon>Bacillota</taxon>
        <taxon>Bacilli</taxon>
        <taxon>Bacillales</taxon>
        <taxon>Bacillaceae</taxon>
        <taxon>Bacillus</taxon>
    </lineage>
</organism>
<evidence type="ECO:0000259" key="1">
    <source>
        <dbReference type="Pfam" id="PF08874"/>
    </source>
</evidence>
<dbReference type="InterPro" id="IPR014973">
    <property type="entry name" value="DUF1835"/>
</dbReference>
<dbReference type="RefSeq" id="WP_306019749.1">
    <property type="nucleotide sequence ID" value="NZ_CP129013.1"/>
</dbReference>
<dbReference type="Proteomes" id="UP001197974">
    <property type="component" value="Chromosome"/>
</dbReference>
<dbReference type="Pfam" id="PF12395">
    <property type="entry name" value="DUF3658"/>
    <property type="match status" value="1"/>
</dbReference>
<evidence type="ECO:0000259" key="2">
    <source>
        <dbReference type="Pfam" id="PF12395"/>
    </source>
</evidence>
<protein>
    <submittedName>
        <fullName evidence="3">DUF3658 domain-containing protein</fullName>
    </submittedName>
</protein>
<dbReference type="InterPro" id="IPR022123">
    <property type="entry name" value="DUF3658"/>
</dbReference>
<keyword evidence="4" id="KW-1185">Reference proteome</keyword>
<proteinExistence type="predicted"/>
<evidence type="ECO:0000313" key="4">
    <source>
        <dbReference type="Proteomes" id="UP001197974"/>
    </source>
</evidence>
<evidence type="ECO:0000313" key="3">
    <source>
        <dbReference type="EMBL" id="WLR42494.1"/>
    </source>
</evidence>